<dbReference type="CDD" id="cd19821">
    <property type="entry name" value="Bbox1_BBX-like"/>
    <property type="match status" value="1"/>
</dbReference>
<dbReference type="EMBL" id="JAYKXN010000008">
    <property type="protein sequence ID" value="KAK7263579.1"/>
    <property type="molecule type" value="Genomic_DNA"/>
</dbReference>
<dbReference type="PANTHER" id="PTHR31717">
    <property type="entry name" value="ZINC FINGER PROTEIN CONSTANS-LIKE 10"/>
    <property type="match status" value="1"/>
</dbReference>
<keyword evidence="1" id="KW-0479">Metal-binding</keyword>
<reference evidence="7 8" key="1">
    <citation type="submission" date="2024-01" db="EMBL/GenBank/DDBJ databases">
        <title>The genomes of 5 underutilized Papilionoideae crops provide insights into root nodulation and disease resistance.</title>
        <authorList>
            <person name="Yuan L."/>
        </authorList>
    </citation>
    <scope>NUCLEOTIDE SEQUENCE [LARGE SCALE GENOMIC DNA]</scope>
    <source>
        <strain evidence="7">LY-2023</strain>
        <tissue evidence="7">Leaf</tissue>
    </source>
</reference>
<organism evidence="7 8">
    <name type="scientific">Clitoria ternatea</name>
    <name type="common">Butterfly pea</name>
    <dbReference type="NCBI Taxonomy" id="43366"/>
    <lineage>
        <taxon>Eukaryota</taxon>
        <taxon>Viridiplantae</taxon>
        <taxon>Streptophyta</taxon>
        <taxon>Embryophyta</taxon>
        <taxon>Tracheophyta</taxon>
        <taxon>Spermatophyta</taxon>
        <taxon>Magnoliopsida</taxon>
        <taxon>eudicotyledons</taxon>
        <taxon>Gunneridae</taxon>
        <taxon>Pentapetalae</taxon>
        <taxon>rosids</taxon>
        <taxon>fabids</taxon>
        <taxon>Fabales</taxon>
        <taxon>Fabaceae</taxon>
        <taxon>Papilionoideae</taxon>
        <taxon>50 kb inversion clade</taxon>
        <taxon>NPAAA clade</taxon>
        <taxon>indigoferoid/millettioid clade</taxon>
        <taxon>Phaseoleae</taxon>
        <taxon>Clitoria</taxon>
    </lineage>
</organism>
<feature type="compositionally biased region" description="Low complexity" evidence="5">
    <location>
        <begin position="119"/>
        <end position="130"/>
    </location>
</feature>
<dbReference type="GO" id="GO:0008270">
    <property type="term" value="F:zinc ion binding"/>
    <property type="evidence" value="ECO:0007669"/>
    <property type="project" value="UniProtKB-KW"/>
</dbReference>
<evidence type="ECO:0000256" key="5">
    <source>
        <dbReference type="SAM" id="MobiDB-lite"/>
    </source>
</evidence>
<dbReference type="SMART" id="SM00336">
    <property type="entry name" value="BBOX"/>
    <property type="match status" value="1"/>
</dbReference>
<protein>
    <recommendedName>
        <fullName evidence="6">B box-type domain-containing protein</fullName>
    </recommendedName>
</protein>
<feature type="region of interest" description="Disordered" evidence="5">
    <location>
        <begin position="80"/>
        <end position="155"/>
    </location>
</feature>
<dbReference type="AlphaFoldDB" id="A0AAN9ETV0"/>
<accession>A0AAN9ETV0</accession>
<feature type="domain" description="B box-type" evidence="6">
    <location>
        <begin position="1"/>
        <end position="45"/>
    </location>
</feature>
<name>A0AAN9ETV0_CLITE</name>
<dbReference type="InterPro" id="IPR000315">
    <property type="entry name" value="Znf_B-box"/>
</dbReference>
<evidence type="ECO:0000256" key="4">
    <source>
        <dbReference type="PROSITE-ProRule" id="PRU00024"/>
    </source>
</evidence>
<evidence type="ECO:0000259" key="6">
    <source>
        <dbReference type="PROSITE" id="PS50119"/>
    </source>
</evidence>
<dbReference type="InterPro" id="IPR049808">
    <property type="entry name" value="CONSTANS-like_Bbox1"/>
</dbReference>
<keyword evidence="8" id="KW-1185">Reference proteome</keyword>
<comment type="caution">
    <text evidence="7">The sequence shown here is derived from an EMBL/GenBank/DDBJ whole genome shotgun (WGS) entry which is preliminary data.</text>
</comment>
<feature type="compositionally biased region" description="Basic and acidic residues" evidence="5">
    <location>
        <begin position="132"/>
        <end position="141"/>
    </location>
</feature>
<sequence>MTKCELCKVPARIFCESDQASLCWDCDAKVHRANFLVARHSRTLLCHSCTSLTPWKASGATLANALSVCHRCASAEETNDVEIDSDDDNDNDNDGDVAADEDGENQVVPWASTPPPLPTSSSSSEWSSVSRCRNDDDKCDGGEEVSVSVSEPKTTTASLKRHREGRDLLQLRVSTEVWWGSAVEGVIENRDCGVFGFVRIIRRRLMLGKIMSFSRPCDYCDGWGHGLDYVGDVEAGVTAARGGGVEDEFPAGVVSIERLREGAVNDDDSVEQP</sequence>
<evidence type="ECO:0000313" key="7">
    <source>
        <dbReference type="EMBL" id="KAK7263579.1"/>
    </source>
</evidence>
<keyword evidence="3" id="KW-0862">Zinc</keyword>
<dbReference type="PROSITE" id="PS50119">
    <property type="entry name" value="ZF_BBOX"/>
    <property type="match status" value="1"/>
</dbReference>
<dbReference type="PANTHER" id="PTHR31717:SF60">
    <property type="entry name" value="B-BOX TYPE ZINC FINGER FAMILY PROTEIN"/>
    <property type="match status" value="1"/>
</dbReference>
<keyword evidence="2 4" id="KW-0863">Zinc-finger</keyword>
<evidence type="ECO:0000256" key="1">
    <source>
        <dbReference type="ARBA" id="ARBA00022723"/>
    </source>
</evidence>
<proteinExistence type="predicted"/>
<evidence type="ECO:0000256" key="2">
    <source>
        <dbReference type="ARBA" id="ARBA00022771"/>
    </source>
</evidence>
<dbReference type="Pfam" id="PF00643">
    <property type="entry name" value="zf-B_box"/>
    <property type="match status" value="1"/>
</dbReference>
<gene>
    <name evidence="7" type="ORF">RJT34_31171</name>
</gene>
<dbReference type="Proteomes" id="UP001359559">
    <property type="component" value="Unassembled WGS sequence"/>
</dbReference>
<feature type="compositionally biased region" description="Acidic residues" evidence="5">
    <location>
        <begin position="80"/>
        <end position="104"/>
    </location>
</feature>
<evidence type="ECO:0000313" key="8">
    <source>
        <dbReference type="Proteomes" id="UP001359559"/>
    </source>
</evidence>
<evidence type="ECO:0000256" key="3">
    <source>
        <dbReference type="ARBA" id="ARBA00022833"/>
    </source>
</evidence>